<dbReference type="InterPro" id="IPR037519">
    <property type="entry name" value="LITAF_fam"/>
</dbReference>
<dbReference type="EMBL" id="CCAG010016976">
    <property type="status" value="NOT_ANNOTATED_CDS"/>
    <property type="molecule type" value="Genomic_DNA"/>
</dbReference>
<dbReference type="AlphaFoldDB" id="A0A1B0G248"/>
<evidence type="ECO:0000256" key="6">
    <source>
        <dbReference type="ARBA" id="ARBA00022833"/>
    </source>
</evidence>
<dbReference type="PANTHER" id="PTHR23292">
    <property type="entry name" value="LIPOPOLYSACCHARIDE-INDUCED TUMOR NECROSIS FACTOR-ALPHA FACTOR"/>
    <property type="match status" value="1"/>
</dbReference>
<dbReference type="Proteomes" id="UP000092444">
    <property type="component" value="Unassembled WGS sequence"/>
</dbReference>
<dbReference type="InterPro" id="IPR006629">
    <property type="entry name" value="LITAF"/>
</dbReference>
<dbReference type="PANTHER" id="PTHR23292:SF46">
    <property type="entry name" value="LIPOPOLYSACCHARIDE-INDUCED TUMOR NECROSIS FACTOR-ALPHA FACTOR HOMOLOG"/>
    <property type="match status" value="1"/>
</dbReference>
<protein>
    <recommendedName>
        <fullName evidence="9">LITAF domain-containing protein</fullName>
    </recommendedName>
</protein>
<dbReference type="STRING" id="37546.A0A1B0G248"/>
<organism evidence="10 11">
    <name type="scientific">Glossina morsitans morsitans</name>
    <name type="common">Savannah tsetse fly</name>
    <dbReference type="NCBI Taxonomy" id="37546"/>
    <lineage>
        <taxon>Eukaryota</taxon>
        <taxon>Metazoa</taxon>
        <taxon>Ecdysozoa</taxon>
        <taxon>Arthropoda</taxon>
        <taxon>Hexapoda</taxon>
        <taxon>Insecta</taxon>
        <taxon>Pterygota</taxon>
        <taxon>Neoptera</taxon>
        <taxon>Endopterygota</taxon>
        <taxon>Diptera</taxon>
        <taxon>Brachycera</taxon>
        <taxon>Muscomorpha</taxon>
        <taxon>Hippoboscoidea</taxon>
        <taxon>Glossinidae</taxon>
        <taxon>Glossina</taxon>
    </lineage>
</organism>
<evidence type="ECO:0000256" key="2">
    <source>
        <dbReference type="ARBA" id="ARBA00004481"/>
    </source>
</evidence>
<comment type="subcellular location">
    <subcellularLocation>
        <location evidence="2">Endosome membrane</location>
        <topology evidence="2">Peripheral membrane protein</topology>
    </subcellularLocation>
    <subcellularLocation>
        <location evidence="1">Late endosome membrane</location>
    </subcellularLocation>
    <subcellularLocation>
        <location evidence="3">Lysosome membrane</location>
        <topology evidence="3">Peripheral membrane protein</topology>
        <orientation evidence="3">Cytoplasmic side</orientation>
    </subcellularLocation>
</comment>
<evidence type="ECO:0000256" key="7">
    <source>
        <dbReference type="ARBA" id="ARBA00023136"/>
    </source>
</evidence>
<evidence type="ECO:0000313" key="11">
    <source>
        <dbReference type="Proteomes" id="UP000092444"/>
    </source>
</evidence>
<evidence type="ECO:0000259" key="9">
    <source>
        <dbReference type="PROSITE" id="PS51837"/>
    </source>
</evidence>
<keyword evidence="8" id="KW-1133">Transmembrane helix</keyword>
<evidence type="ECO:0000256" key="4">
    <source>
        <dbReference type="ARBA" id="ARBA00005975"/>
    </source>
</evidence>
<evidence type="ECO:0000256" key="5">
    <source>
        <dbReference type="ARBA" id="ARBA00022723"/>
    </source>
</evidence>
<feature type="transmembrane region" description="Helical" evidence="8">
    <location>
        <begin position="63"/>
        <end position="89"/>
    </location>
</feature>
<proteinExistence type="inferred from homology"/>
<dbReference type="VEuPathDB" id="VectorBase:GMOY007374"/>
<keyword evidence="11" id="KW-1185">Reference proteome</keyword>
<dbReference type="Pfam" id="PF10601">
    <property type="entry name" value="zf-LITAF-like"/>
    <property type="match status" value="2"/>
</dbReference>
<dbReference type="SMART" id="SM00714">
    <property type="entry name" value="LITAF"/>
    <property type="match status" value="1"/>
</dbReference>
<keyword evidence="5" id="KW-0479">Metal-binding</keyword>
<evidence type="ECO:0000256" key="8">
    <source>
        <dbReference type="SAM" id="Phobius"/>
    </source>
</evidence>
<evidence type="ECO:0000256" key="3">
    <source>
        <dbReference type="ARBA" id="ARBA00004630"/>
    </source>
</evidence>
<keyword evidence="8" id="KW-0812">Transmembrane</keyword>
<dbReference type="EnsemblMetazoa" id="GMOY007374-RA">
    <property type="protein sequence ID" value="GMOY007374-PA"/>
    <property type="gene ID" value="GMOY007374"/>
</dbReference>
<evidence type="ECO:0000313" key="10">
    <source>
        <dbReference type="EnsemblMetazoa" id="GMOY007374-PA"/>
    </source>
</evidence>
<feature type="domain" description="LITAF" evidence="9">
    <location>
        <begin position="150"/>
        <end position="234"/>
    </location>
</feature>
<name>A0A1B0G248_GLOMM</name>
<dbReference type="GO" id="GO:0098574">
    <property type="term" value="C:cytoplasmic side of lysosomal membrane"/>
    <property type="evidence" value="ECO:0007669"/>
    <property type="project" value="TreeGrafter"/>
</dbReference>
<dbReference type="GO" id="GO:0008270">
    <property type="term" value="F:zinc ion binding"/>
    <property type="evidence" value="ECO:0007669"/>
    <property type="project" value="TreeGrafter"/>
</dbReference>
<dbReference type="GO" id="GO:0005634">
    <property type="term" value="C:nucleus"/>
    <property type="evidence" value="ECO:0007669"/>
    <property type="project" value="TreeGrafter"/>
</dbReference>
<sequence length="235" mass="26668">MRAILGRSSKLVPYGHQEPAIAERPEVPEVAEVPPVPIGPGPTVMRCPHCNFQMQTTVVYKPGWITCITCTVTCMFGQLLVVVLCRFALKNCRTFTIFAPTAKHFWAVSGVTGSNGNSRNRKSFCYSRFLTMAKLMHLRKQCIKKEEKEEIQFFHIDQVEFNDVPLNVICPACLSKVETKMTYIPGLFTYLVCFGCTSFGCMCGCCLLPFFNPKFKDIHHTCPRCNTYLGRWKKI</sequence>
<dbReference type="GO" id="GO:0098560">
    <property type="term" value="C:cytoplasmic side of late endosome membrane"/>
    <property type="evidence" value="ECO:0007669"/>
    <property type="project" value="TreeGrafter"/>
</dbReference>
<accession>A0A1B0G248</accession>
<feature type="transmembrane region" description="Helical" evidence="8">
    <location>
        <begin position="187"/>
        <end position="211"/>
    </location>
</feature>
<reference evidence="10" key="1">
    <citation type="submission" date="2020-05" db="UniProtKB">
        <authorList>
            <consortium name="EnsemblMetazoa"/>
        </authorList>
    </citation>
    <scope>IDENTIFICATION</scope>
    <source>
        <strain evidence="10">Yale</strain>
    </source>
</reference>
<dbReference type="PROSITE" id="PS51837">
    <property type="entry name" value="LITAF"/>
    <property type="match status" value="1"/>
</dbReference>
<evidence type="ECO:0000256" key="1">
    <source>
        <dbReference type="ARBA" id="ARBA00004414"/>
    </source>
</evidence>
<comment type="similarity">
    <text evidence="4">Belongs to the CDIP1/LITAF family.</text>
</comment>
<keyword evidence="6" id="KW-0862">Zinc</keyword>
<keyword evidence="7 8" id="KW-0472">Membrane</keyword>